<dbReference type="EMBL" id="JADOXO010000308">
    <property type="protein sequence ID" value="KAF9806862.1"/>
    <property type="molecule type" value="Genomic_DNA"/>
</dbReference>
<dbReference type="AlphaFoldDB" id="A0A8H7NWD6"/>
<comment type="caution">
    <text evidence="1">The sequence shown here is derived from an EMBL/GenBank/DDBJ whole genome shotgun (WGS) entry which is preliminary data.</text>
</comment>
<dbReference type="InterPro" id="IPR052184">
    <property type="entry name" value="SDR_enzymes"/>
</dbReference>
<dbReference type="Gene3D" id="3.40.50.720">
    <property type="entry name" value="NAD(P)-binding Rossmann-like Domain"/>
    <property type="match status" value="1"/>
</dbReference>
<reference evidence="1" key="2">
    <citation type="journal article" name="Front. Microbiol.">
        <title>Degradative Capacity of Two Strains of Rhodonia placenta: From Phenotype to Genotype.</title>
        <authorList>
            <person name="Kolle M."/>
            <person name="Horta M.A.C."/>
            <person name="Nowrousian M."/>
            <person name="Ohm R.A."/>
            <person name="Benz J.P."/>
            <person name="Pilgard A."/>
        </authorList>
    </citation>
    <scope>NUCLEOTIDE SEQUENCE</scope>
    <source>
        <strain evidence="1">FPRL280</strain>
    </source>
</reference>
<evidence type="ECO:0000313" key="2">
    <source>
        <dbReference type="Proteomes" id="UP000639403"/>
    </source>
</evidence>
<dbReference type="GO" id="GO:0016616">
    <property type="term" value="F:oxidoreductase activity, acting on the CH-OH group of donors, NAD or NADP as acceptor"/>
    <property type="evidence" value="ECO:0007669"/>
    <property type="project" value="TreeGrafter"/>
</dbReference>
<dbReference type="InterPro" id="IPR036291">
    <property type="entry name" value="NAD(P)-bd_dom_sf"/>
</dbReference>
<dbReference type="SUPFAM" id="SSF51735">
    <property type="entry name" value="NAD(P)-binding Rossmann-fold domains"/>
    <property type="match status" value="1"/>
</dbReference>
<proteinExistence type="predicted"/>
<dbReference type="CDD" id="cd05325">
    <property type="entry name" value="carb_red_sniffer_like_SDR_c"/>
    <property type="match status" value="1"/>
</dbReference>
<dbReference type="PRINTS" id="PR00081">
    <property type="entry name" value="GDHRDH"/>
</dbReference>
<dbReference type="Proteomes" id="UP000639403">
    <property type="component" value="Unassembled WGS sequence"/>
</dbReference>
<sequence>MPSYAVAGASRGLGLEFAKQLLSNGNTVIALVRTPSTAHGLHAIHDANLHIVKADIADPASLKTAAEETAKVTGGSLDVLINNGVFQDPKHAFHDILTFPDEQALTENFNASWSTNVLGPIYTVNAFLPLLRKGTLRKVLTLSTGLADPALNLDAEFGYHVAYCVSKCALEMVNVKYAVALRKEGFTFLAISPGVVNTAEAPRELSPSTRVLSVADAMHRAAPPEVLPKILEQAAAFQKVYPHWTGPIQPPESVEKMLAVLDGVKPEDSGKFVSHLVRRALPFFSRARLKSADFVRTGLEAVAVSCRARFSGAAGAGLIRVT</sequence>
<organism evidence="1 2">
    <name type="scientific">Rhodonia placenta</name>
    <dbReference type="NCBI Taxonomy" id="104341"/>
    <lineage>
        <taxon>Eukaryota</taxon>
        <taxon>Fungi</taxon>
        <taxon>Dikarya</taxon>
        <taxon>Basidiomycota</taxon>
        <taxon>Agaricomycotina</taxon>
        <taxon>Agaricomycetes</taxon>
        <taxon>Polyporales</taxon>
        <taxon>Adustoporiaceae</taxon>
        <taxon>Rhodonia</taxon>
    </lineage>
</organism>
<evidence type="ECO:0000313" key="1">
    <source>
        <dbReference type="EMBL" id="KAF9806862.1"/>
    </source>
</evidence>
<dbReference type="InterPro" id="IPR002347">
    <property type="entry name" value="SDR_fam"/>
</dbReference>
<gene>
    <name evidence="1" type="ORF">IEO21_08509</name>
</gene>
<accession>A0A8H7NWD6</accession>
<dbReference type="PANTHER" id="PTHR45458">
    <property type="entry name" value="SHORT-CHAIN DEHYDROGENASE/REDUCTASE SDR"/>
    <property type="match status" value="1"/>
</dbReference>
<name>A0A8H7NWD6_9APHY</name>
<evidence type="ECO:0008006" key="3">
    <source>
        <dbReference type="Google" id="ProtNLM"/>
    </source>
</evidence>
<reference evidence="1" key="1">
    <citation type="submission" date="2020-11" db="EMBL/GenBank/DDBJ databases">
        <authorList>
            <person name="Koelle M."/>
            <person name="Horta M.A.C."/>
            <person name="Nowrousian M."/>
            <person name="Ohm R.A."/>
            <person name="Benz P."/>
            <person name="Pilgard A."/>
        </authorList>
    </citation>
    <scope>NUCLEOTIDE SEQUENCE</scope>
    <source>
        <strain evidence="1">FPRL280</strain>
    </source>
</reference>
<protein>
    <recommendedName>
        <fullName evidence="3">NAD(P)-binding protein</fullName>
    </recommendedName>
</protein>
<dbReference type="Pfam" id="PF00106">
    <property type="entry name" value="adh_short"/>
    <property type="match status" value="1"/>
</dbReference>
<dbReference type="PANTHER" id="PTHR45458:SF3">
    <property type="entry name" value="CHAIN DEHYDROGENASE (ATSC), PUTATIVE-RELATED"/>
    <property type="match status" value="1"/>
</dbReference>